<name>A0A931AYN2_9ACTN</name>
<dbReference type="InterPro" id="IPR027065">
    <property type="entry name" value="Lon_Prtase"/>
</dbReference>
<dbReference type="GO" id="GO:0004176">
    <property type="term" value="F:ATP-dependent peptidase activity"/>
    <property type="evidence" value="ECO:0007669"/>
    <property type="project" value="InterPro"/>
</dbReference>
<accession>A0A931AYN2</accession>
<dbReference type="GO" id="GO:0005524">
    <property type="term" value="F:ATP binding"/>
    <property type="evidence" value="ECO:0007669"/>
    <property type="project" value="InterPro"/>
</dbReference>
<protein>
    <recommendedName>
        <fullName evidence="1">Lon proteolytic domain-containing protein</fullName>
    </recommendedName>
</protein>
<keyword evidence="3" id="KW-1185">Reference proteome</keyword>
<dbReference type="InterPro" id="IPR014721">
    <property type="entry name" value="Ribsml_uS5_D2-typ_fold_subgr"/>
</dbReference>
<dbReference type="Pfam" id="PF05362">
    <property type="entry name" value="Lon_C"/>
    <property type="match status" value="1"/>
</dbReference>
<feature type="domain" description="Lon proteolytic" evidence="1">
    <location>
        <begin position="127"/>
        <end position="307"/>
    </location>
</feature>
<dbReference type="GO" id="GO:0030163">
    <property type="term" value="P:protein catabolic process"/>
    <property type="evidence" value="ECO:0007669"/>
    <property type="project" value="InterPro"/>
</dbReference>
<proteinExistence type="predicted"/>
<dbReference type="InterPro" id="IPR020568">
    <property type="entry name" value="Ribosomal_Su5_D2-typ_SF"/>
</dbReference>
<dbReference type="PRINTS" id="PR00830">
    <property type="entry name" value="ENDOLAPTASE"/>
</dbReference>
<dbReference type="GO" id="GO:0004252">
    <property type="term" value="F:serine-type endopeptidase activity"/>
    <property type="evidence" value="ECO:0007669"/>
    <property type="project" value="InterPro"/>
</dbReference>
<dbReference type="Proteomes" id="UP000657385">
    <property type="component" value="Unassembled WGS sequence"/>
</dbReference>
<sequence>MFFKHKHLLKDLREHGRRGDAEILSMRTIGEGSNARSAWSSDEDLTTSWFDCSLKLLVQPVDRSQPPFEATVKSRVHTLKWQGSHLPVWFDPEDHSRVVVDYEADVDSQIHALAHADLLMHRHDNRLGMAWTPISGELVPVEVTAAKGKGRLTVPRKWSALLEEPAQAAVGYVRANAARLLPELDAAWFSTNDVQVVQAYGNVPVGATVADGHAAGAAVVAALVSYLGGHLVRPEVAVTGAVTPTGELVPVDDFGEALDAAKHSYATVLVAPAGNQAEATKIGQRRRQGVELVFAGHVDEALHKALARRAVKGH</sequence>
<dbReference type="GO" id="GO:0006508">
    <property type="term" value="P:proteolysis"/>
    <property type="evidence" value="ECO:0007669"/>
    <property type="project" value="InterPro"/>
</dbReference>
<dbReference type="AlphaFoldDB" id="A0A931AYN2"/>
<dbReference type="EMBL" id="JADPRT010000002">
    <property type="protein sequence ID" value="MBF9067254.1"/>
    <property type="molecule type" value="Genomic_DNA"/>
</dbReference>
<evidence type="ECO:0000313" key="3">
    <source>
        <dbReference type="Proteomes" id="UP000657385"/>
    </source>
</evidence>
<dbReference type="SUPFAM" id="SSF54211">
    <property type="entry name" value="Ribosomal protein S5 domain 2-like"/>
    <property type="match status" value="1"/>
</dbReference>
<comment type="caution">
    <text evidence="2">The sequence shown here is derived from an EMBL/GenBank/DDBJ whole genome shotgun (WGS) entry which is preliminary data.</text>
</comment>
<evidence type="ECO:0000259" key="1">
    <source>
        <dbReference type="Pfam" id="PF05362"/>
    </source>
</evidence>
<dbReference type="Gene3D" id="3.30.230.10">
    <property type="match status" value="1"/>
</dbReference>
<gene>
    <name evidence="2" type="ORF">I2501_04255</name>
</gene>
<dbReference type="RefSeq" id="WP_196192463.1">
    <property type="nucleotide sequence ID" value="NZ_JADPRT010000002.1"/>
</dbReference>
<dbReference type="InterPro" id="IPR008269">
    <property type="entry name" value="Lon_proteolytic"/>
</dbReference>
<reference evidence="2" key="1">
    <citation type="submission" date="2020-11" db="EMBL/GenBank/DDBJ databases">
        <title>Isolation and identification of active actinomycetes.</title>
        <authorList>
            <person name="Yu B."/>
        </authorList>
    </citation>
    <scope>NUCLEOTIDE SEQUENCE</scope>
    <source>
        <strain evidence="2">NEAU-YB345</strain>
    </source>
</reference>
<dbReference type="PANTHER" id="PTHR10046">
    <property type="entry name" value="ATP DEPENDENT LON PROTEASE FAMILY MEMBER"/>
    <property type="match status" value="1"/>
</dbReference>
<organism evidence="2 3">
    <name type="scientific">Streptacidiphilus fuscans</name>
    <dbReference type="NCBI Taxonomy" id="2789292"/>
    <lineage>
        <taxon>Bacteria</taxon>
        <taxon>Bacillati</taxon>
        <taxon>Actinomycetota</taxon>
        <taxon>Actinomycetes</taxon>
        <taxon>Kitasatosporales</taxon>
        <taxon>Streptomycetaceae</taxon>
        <taxon>Streptacidiphilus</taxon>
    </lineage>
</organism>
<evidence type="ECO:0000313" key="2">
    <source>
        <dbReference type="EMBL" id="MBF9067254.1"/>
    </source>
</evidence>